<dbReference type="RefSeq" id="WP_231604199.1">
    <property type="nucleotide sequence ID" value="NZ_CGIG01000001.1"/>
</dbReference>
<proteinExistence type="predicted"/>
<accession>A0A0G4JZT3</accession>
<dbReference type="PANTHER" id="PTHR30336">
    <property type="entry name" value="INNER MEMBRANE PROTEIN, PROBABLE PERMEASE"/>
    <property type="match status" value="1"/>
</dbReference>
<gene>
    <name evidence="2" type="ORF">BN1221_03882</name>
</gene>
<dbReference type="Gene3D" id="3.40.50.620">
    <property type="entry name" value="HUPs"/>
    <property type="match status" value="1"/>
</dbReference>
<name>A0A0G4JZT3_9GAMM</name>
<dbReference type="Proteomes" id="UP000044377">
    <property type="component" value="Unassembled WGS sequence"/>
</dbReference>
<reference evidence="3" key="1">
    <citation type="submission" date="2015-01" db="EMBL/GenBank/DDBJ databases">
        <authorList>
            <person name="Paterson Steve"/>
        </authorList>
    </citation>
    <scope>NUCLEOTIDE SEQUENCE [LARGE SCALE GENOMIC DNA]</scope>
    <source>
        <strain evidence="3">OBR1</strain>
    </source>
</reference>
<dbReference type="CDD" id="cd06259">
    <property type="entry name" value="YdcF-like"/>
    <property type="match status" value="1"/>
</dbReference>
<organism evidence="2 3">
    <name type="scientific">Brenneria goodwinii</name>
    <dbReference type="NCBI Taxonomy" id="1109412"/>
    <lineage>
        <taxon>Bacteria</taxon>
        <taxon>Pseudomonadati</taxon>
        <taxon>Pseudomonadota</taxon>
        <taxon>Gammaproteobacteria</taxon>
        <taxon>Enterobacterales</taxon>
        <taxon>Pectobacteriaceae</taxon>
        <taxon>Brenneria</taxon>
    </lineage>
</organism>
<evidence type="ECO:0000313" key="2">
    <source>
        <dbReference type="EMBL" id="CPR19653.1"/>
    </source>
</evidence>
<dbReference type="Gene3D" id="1.10.3620.10">
    <property type="entry name" value="YdcF like domain"/>
    <property type="match status" value="1"/>
</dbReference>
<evidence type="ECO:0000313" key="3">
    <source>
        <dbReference type="Proteomes" id="UP000044377"/>
    </source>
</evidence>
<dbReference type="InterPro" id="IPR014729">
    <property type="entry name" value="Rossmann-like_a/b/a_fold"/>
</dbReference>
<evidence type="ECO:0000259" key="1">
    <source>
        <dbReference type="Pfam" id="PF02698"/>
    </source>
</evidence>
<protein>
    <submittedName>
        <fullName evidence="2">Protein ydcF</fullName>
    </submittedName>
</protein>
<sequence>MNTEGSAIPKLPPMPADIIAAVNVIASWLAIDDFASRRDDLTADAIILTGNAVLTTIDGACSLAQAYGIPLIISGGIGHSTALLAAAIEKHPRYREIDTSDTRSEAQLFHDIATRFWNLPDEQILMENASRNTGENARFTRDLLEKISLEPRNIILIQDPLLQRRAYATFCHTWSDSANRPEFFNWPTYIPSLVNTADGVRFSGDINYGLWEVDRFISLLLGEIPRLRDDAQGYGPKGKNYLCHVDIPKPIEAAWQYIMQHPLLLESGWRERVSNTQ</sequence>
<keyword evidence="3" id="KW-1185">Reference proteome</keyword>
<dbReference type="InterPro" id="IPR003848">
    <property type="entry name" value="DUF218"/>
</dbReference>
<dbReference type="AlphaFoldDB" id="A0A0G4JZT3"/>
<feature type="domain" description="DUF218" evidence="1">
    <location>
        <begin position="44"/>
        <end position="173"/>
    </location>
</feature>
<dbReference type="Pfam" id="PF02698">
    <property type="entry name" value="DUF218"/>
    <property type="match status" value="1"/>
</dbReference>
<dbReference type="PANTHER" id="PTHR30336:SF20">
    <property type="entry name" value="DUF218 DOMAIN-CONTAINING PROTEIN"/>
    <property type="match status" value="1"/>
</dbReference>
<dbReference type="GO" id="GO:0005886">
    <property type="term" value="C:plasma membrane"/>
    <property type="evidence" value="ECO:0007669"/>
    <property type="project" value="TreeGrafter"/>
</dbReference>
<dbReference type="STRING" id="1109412.BN1221_03882"/>
<dbReference type="EMBL" id="CGIG01000001">
    <property type="protein sequence ID" value="CPR19653.1"/>
    <property type="molecule type" value="Genomic_DNA"/>
</dbReference>
<dbReference type="InterPro" id="IPR051599">
    <property type="entry name" value="Cell_Envelope_Assoc"/>
</dbReference>